<comment type="subcellular location">
    <subcellularLocation>
        <location evidence="1">Cell outer membrane</location>
        <topology evidence="1">Single-pass membrane protein</topology>
    </subcellularLocation>
    <subcellularLocation>
        <location evidence="2">Periplasm</location>
    </subcellularLocation>
</comment>
<dbReference type="NCBIfam" id="TIGR02532">
    <property type="entry name" value="IV_pilin_GFxxxE"/>
    <property type="match status" value="1"/>
</dbReference>
<keyword evidence="5" id="KW-0812">Transmembrane</keyword>
<feature type="transmembrane region" description="Helical" evidence="5">
    <location>
        <begin position="6"/>
        <end position="29"/>
    </location>
</feature>
<dbReference type="GO" id="GO:0042597">
    <property type="term" value="C:periplasmic space"/>
    <property type="evidence" value="ECO:0007669"/>
    <property type="project" value="UniProtKB-SubCell"/>
</dbReference>
<keyword evidence="3" id="KW-0574">Periplasm</keyword>
<evidence type="ECO:0000313" key="7">
    <source>
        <dbReference type="Proteomes" id="UP001185331"/>
    </source>
</evidence>
<evidence type="ECO:0000256" key="1">
    <source>
        <dbReference type="ARBA" id="ARBA00004203"/>
    </source>
</evidence>
<sequence>MKAPGFTLIELLVVIAIVGILTMIGIVSFRGTSQKQTFSGYVNEIAMSVQQITSRANSTNRLYVILYDTTGVRWGPAQASLTADACETGSTPTLASVDTTIVKPSDVTQTASGFLCVSAPGLVTRLNTLQSCSYGGATVPCLQASRGGTQRAVLISASGQAIVQ</sequence>
<evidence type="ECO:0000256" key="3">
    <source>
        <dbReference type="ARBA" id="ARBA00022764"/>
    </source>
</evidence>
<accession>A0AAE3XCN7</accession>
<dbReference type="InterPro" id="IPR045584">
    <property type="entry name" value="Pilin-like"/>
</dbReference>
<proteinExistence type="predicted"/>
<dbReference type="GO" id="GO:0009279">
    <property type="term" value="C:cell outer membrane"/>
    <property type="evidence" value="ECO:0007669"/>
    <property type="project" value="UniProtKB-SubCell"/>
</dbReference>
<evidence type="ECO:0000313" key="6">
    <source>
        <dbReference type="EMBL" id="MDR6218967.1"/>
    </source>
</evidence>
<keyword evidence="5" id="KW-0472">Membrane</keyword>
<dbReference type="EMBL" id="JAVDQK010000005">
    <property type="protein sequence ID" value="MDR6218967.1"/>
    <property type="molecule type" value="Genomic_DNA"/>
</dbReference>
<evidence type="ECO:0000256" key="2">
    <source>
        <dbReference type="ARBA" id="ARBA00004418"/>
    </source>
</evidence>
<reference evidence="6" key="1">
    <citation type="submission" date="2023-07" db="EMBL/GenBank/DDBJ databases">
        <title>Sorghum-associated microbial communities from plants grown in Nebraska, USA.</title>
        <authorList>
            <person name="Schachtman D."/>
        </authorList>
    </citation>
    <scope>NUCLEOTIDE SEQUENCE</scope>
    <source>
        <strain evidence="6">BE330</strain>
    </source>
</reference>
<dbReference type="Pfam" id="PF07963">
    <property type="entry name" value="N_methyl"/>
    <property type="match status" value="1"/>
</dbReference>
<dbReference type="SUPFAM" id="SSF54523">
    <property type="entry name" value="Pili subunits"/>
    <property type="match status" value="1"/>
</dbReference>
<gene>
    <name evidence="6" type="ORF">J2Y00_002564</name>
</gene>
<organism evidence="6 7">
    <name type="scientific">Deinococcus soli</name>
    <name type="common">ex Cha et al. 2016</name>
    <dbReference type="NCBI Taxonomy" id="1309411"/>
    <lineage>
        <taxon>Bacteria</taxon>
        <taxon>Thermotogati</taxon>
        <taxon>Deinococcota</taxon>
        <taxon>Deinococci</taxon>
        <taxon>Deinococcales</taxon>
        <taxon>Deinococcaceae</taxon>
        <taxon>Deinococcus</taxon>
    </lineage>
</organism>
<dbReference type="RefSeq" id="WP_309853870.1">
    <property type="nucleotide sequence ID" value="NZ_JAVDQJ010000004.1"/>
</dbReference>
<name>A0AAE3XCN7_9DEIO</name>
<dbReference type="InterPro" id="IPR012902">
    <property type="entry name" value="N_methyl_site"/>
</dbReference>
<dbReference type="Gene3D" id="3.30.700.10">
    <property type="entry name" value="Glycoprotein, Type 4 Pilin"/>
    <property type="match status" value="1"/>
</dbReference>
<evidence type="ECO:0000256" key="5">
    <source>
        <dbReference type="SAM" id="Phobius"/>
    </source>
</evidence>
<evidence type="ECO:0000256" key="4">
    <source>
        <dbReference type="ARBA" id="ARBA00023237"/>
    </source>
</evidence>
<keyword evidence="5" id="KW-1133">Transmembrane helix</keyword>
<dbReference type="AlphaFoldDB" id="A0AAE3XCN7"/>
<keyword evidence="4" id="KW-0998">Cell outer membrane</keyword>
<comment type="caution">
    <text evidence="6">The sequence shown here is derived from an EMBL/GenBank/DDBJ whole genome shotgun (WGS) entry which is preliminary data.</text>
</comment>
<dbReference type="Proteomes" id="UP001185331">
    <property type="component" value="Unassembled WGS sequence"/>
</dbReference>
<protein>
    <submittedName>
        <fullName evidence="6">Prepilin-type N-terminal cleavage/methylation domain-containing protein</fullName>
    </submittedName>
</protein>